<sequence>GSLSLLQAALLGAAERKMRVKEVRPTLWDAVEETRARRAGLRSLRLGLLGDTLTDSGLSQLGRALRELQVVKMWSQCSRSQMLKGARAEVIGPLEPQAQQVPDVALQFFLAQARRQRLREQRRIWIHEKLKHLEQEEEVVVGGQVKDLVAEEQVGRERQRWHQEQTVLRLQLEALQAECDTAEQDLATLYDLHVQATRAQTCHMLQVFRAWQRLWEEQTMTTEHHHRSLLAGILQDTINLATQNQELQAQNQQLQQGAD</sequence>
<dbReference type="AlphaFoldDB" id="A0A1U7TD55"/>
<protein>
    <submittedName>
        <fullName evidence="3">Uncharacterized protein LOC103258474</fullName>
    </submittedName>
</protein>
<keyword evidence="1" id="KW-0175">Coiled coil</keyword>
<dbReference type="PANTHER" id="PTHR40710">
    <property type="entry name" value="RIKEN CDNA E230025N22 GENE"/>
    <property type="match status" value="1"/>
</dbReference>
<feature type="coiled-coil region" evidence="1">
    <location>
        <begin position="165"/>
        <end position="192"/>
    </location>
</feature>
<dbReference type="OrthoDB" id="3176171at2759"/>
<dbReference type="GeneID" id="103258474"/>
<dbReference type="Proteomes" id="UP000189704">
    <property type="component" value="Unplaced"/>
</dbReference>
<reference evidence="3" key="1">
    <citation type="submission" date="2025-08" db="UniProtKB">
        <authorList>
            <consortium name="RefSeq"/>
        </authorList>
    </citation>
    <scope>IDENTIFICATION</scope>
</reference>
<keyword evidence="2" id="KW-1185">Reference proteome</keyword>
<gene>
    <name evidence="3" type="primary">LOC103258474</name>
</gene>
<dbReference type="RefSeq" id="XP_008054333.2">
    <property type="nucleotide sequence ID" value="XM_008056142.2"/>
</dbReference>
<evidence type="ECO:0000313" key="2">
    <source>
        <dbReference type="Proteomes" id="UP000189704"/>
    </source>
</evidence>
<accession>A0A1U7TD55</accession>
<evidence type="ECO:0000256" key="1">
    <source>
        <dbReference type="SAM" id="Coils"/>
    </source>
</evidence>
<dbReference type="KEGG" id="csyr:103258474"/>
<dbReference type="PANTHER" id="PTHR40710:SF1">
    <property type="entry name" value="RIKEN CDNA E230025N22 GENE"/>
    <property type="match status" value="1"/>
</dbReference>
<proteinExistence type="predicted"/>
<organism evidence="2 3">
    <name type="scientific">Carlito syrichta</name>
    <name type="common">Philippine tarsier</name>
    <name type="synonym">Tarsius syrichta</name>
    <dbReference type="NCBI Taxonomy" id="1868482"/>
    <lineage>
        <taxon>Eukaryota</taxon>
        <taxon>Metazoa</taxon>
        <taxon>Chordata</taxon>
        <taxon>Craniata</taxon>
        <taxon>Vertebrata</taxon>
        <taxon>Euteleostomi</taxon>
        <taxon>Mammalia</taxon>
        <taxon>Eutheria</taxon>
        <taxon>Euarchontoglires</taxon>
        <taxon>Primates</taxon>
        <taxon>Haplorrhini</taxon>
        <taxon>Tarsiiformes</taxon>
        <taxon>Tarsiidae</taxon>
        <taxon>Carlito</taxon>
    </lineage>
</organism>
<name>A0A1U7TD55_CARSF</name>
<evidence type="ECO:0000313" key="3">
    <source>
        <dbReference type="RefSeq" id="XP_008054333.2"/>
    </source>
</evidence>
<feature type="non-terminal residue" evidence="3">
    <location>
        <position position="1"/>
    </location>
</feature>